<accession>A0A0E9RAC3</accession>
<dbReference type="AlphaFoldDB" id="A0A0E9RAC3"/>
<sequence>MHQAEMGVIRSYYAVACKKKASGLRRFSTHASVQILSNDLLNVTIHPEKKK</sequence>
<reference evidence="1" key="2">
    <citation type="journal article" date="2015" name="Fish Shellfish Immunol.">
        <title>Early steps in the European eel (Anguilla anguilla)-Vibrio vulnificus interaction in the gills: Role of the RtxA13 toxin.</title>
        <authorList>
            <person name="Callol A."/>
            <person name="Pajuelo D."/>
            <person name="Ebbesson L."/>
            <person name="Teles M."/>
            <person name="MacKenzie S."/>
            <person name="Amaro C."/>
        </authorList>
    </citation>
    <scope>NUCLEOTIDE SEQUENCE</scope>
</reference>
<proteinExistence type="predicted"/>
<evidence type="ECO:0000313" key="1">
    <source>
        <dbReference type="EMBL" id="JAH26116.1"/>
    </source>
</evidence>
<reference evidence="1" key="1">
    <citation type="submission" date="2014-11" db="EMBL/GenBank/DDBJ databases">
        <authorList>
            <person name="Amaro Gonzalez C."/>
        </authorList>
    </citation>
    <scope>NUCLEOTIDE SEQUENCE</scope>
</reference>
<dbReference type="EMBL" id="GBXM01082461">
    <property type="protein sequence ID" value="JAH26116.1"/>
    <property type="molecule type" value="Transcribed_RNA"/>
</dbReference>
<name>A0A0E9RAC3_ANGAN</name>
<protein>
    <submittedName>
        <fullName evidence="1">Uncharacterized protein</fullName>
    </submittedName>
</protein>
<organism evidence="1">
    <name type="scientific">Anguilla anguilla</name>
    <name type="common">European freshwater eel</name>
    <name type="synonym">Muraena anguilla</name>
    <dbReference type="NCBI Taxonomy" id="7936"/>
    <lineage>
        <taxon>Eukaryota</taxon>
        <taxon>Metazoa</taxon>
        <taxon>Chordata</taxon>
        <taxon>Craniata</taxon>
        <taxon>Vertebrata</taxon>
        <taxon>Euteleostomi</taxon>
        <taxon>Actinopterygii</taxon>
        <taxon>Neopterygii</taxon>
        <taxon>Teleostei</taxon>
        <taxon>Anguilliformes</taxon>
        <taxon>Anguillidae</taxon>
        <taxon>Anguilla</taxon>
    </lineage>
</organism>